<dbReference type="GO" id="GO:0031956">
    <property type="term" value="F:medium-chain fatty acid-CoA ligase activity"/>
    <property type="evidence" value="ECO:0007669"/>
    <property type="project" value="TreeGrafter"/>
</dbReference>
<dbReference type="SUPFAM" id="SSF56801">
    <property type="entry name" value="Acetyl-CoA synthetase-like"/>
    <property type="match status" value="1"/>
</dbReference>
<name>A0A1H0KNA5_9SPHI</name>
<dbReference type="AlphaFoldDB" id="A0A1H0KNA5"/>
<dbReference type="RefSeq" id="WP_074612787.1">
    <property type="nucleotide sequence ID" value="NZ_FNGY01000016.1"/>
</dbReference>
<dbReference type="PANTHER" id="PTHR43201">
    <property type="entry name" value="ACYL-COA SYNTHETASE"/>
    <property type="match status" value="1"/>
</dbReference>
<sequence length="507" mass="56781">MLKAIRLLKKAKLFSVKGIFYLLKALFKRGVNLMAILRLGAWLYPERLALVHEKDSFTYLQLYHLVKNLAIRLKENHQIEKGNKIAIVCANHPAFISSLFAAAYLGTDVYLLNSEMGTAQLTRQVKQHQFDFIIYDASFLPLILEMGYENRSLAADGEGESTVSRYLKDAAHLRSGKKLKRSSFNRVVILTSGTTGLYKSAARKASVSAYTGLFLSLLDRLKFENYQSVYVATPIAHGFGLAALCFSYLMGKDVYIRTGFDHKAACALIREEQIESVTLVPVMLRRMLEEHKEALQSLKCIISGGAVLSPVLAGDAMLNLGNKLYNLYGTSEAGVCLLAGPEDLKKYPGTIGKPLDGVSLQIREGQLWLKCAWSAEKDQWISTGDMGYQDGAGYYYLLGRSDDMIVSGGENVYPYELELLLMQHPLIKEVLVTGVEDETFGQRLAAFVVLHDREQLTKEEILSWLSGKAARYQMPKHLVFTEAIPLTPMGKPDRKVARLWLDQEVRD</sequence>
<comment type="similarity">
    <text evidence="1">Belongs to the ATP-dependent AMP-binding enzyme family.</text>
</comment>
<dbReference type="Proteomes" id="UP000183200">
    <property type="component" value="Unassembled WGS sequence"/>
</dbReference>
<evidence type="ECO:0000259" key="4">
    <source>
        <dbReference type="Pfam" id="PF13193"/>
    </source>
</evidence>
<evidence type="ECO:0000259" key="3">
    <source>
        <dbReference type="Pfam" id="PF00501"/>
    </source>
</evidence>
<dbReference type="CDD" id="cd04433">
    <property type="entry name" value="AFD_class_I"/>
    <property type="match status" value="1"/>
</dbReference>
<reference evidence="6" key="1">
    <citation type="submission" date="2016-10" db="EMBL/GenBank/DDBJ databases">
        <authorList>
            <person name="Varghese N."/>
            <person name="Submissions S."/>
        </authorList>
    </citation>
    <scope>NUCLEOTIDE SEQUENCE [LARGE SCALE GENOMIC DNA]</scope>
    <source>
        <strain evidence="6">DSM 19110</strain>
    </source>
</reference>
<protein>
    <submittedName>
        <fullName evidence="5">Acyl-CoA synthetase (AMP-forming)/AMP-acid ligase II</fullName>
    </submittedName>
</protein>
<dbReference type="InterPro" id="IPR000873">
    <property type="entry name" value="AMP-dep_synth/lig_dom"/>
</dbReference>
<dbReference type="Pfam" id="PF00501">
    <property type="entry name" value="AMP-binding"/>
    <property type="match status" value="1"/>
</dbReference>
<dbReference type="GO" id="GO:0006631">
    <property type="term" value="P:fatty acid metabolic process"/>
    <property type="evidence" value="ECO:0007669"/>
    <property type="project" value="TreeGrafter"/>
</dbReference>
<dbReference type="Pfam" id="PF13193">
    <property type="entry name" value="AMP-binding_C"/>
    <property type="match status" value="1"/>
</dbReference>
<dbReference type="EMBL" id="FNGY01000016">
    <property type="protein sequence ID" value="SDO57409.1"/>
    <property type="molecule type" value="Genomic_DNA"/>
</dbReference>
<dbReference type="InterPro" id="IPR025110">
    <property type="entry name" value="AMP-bd_C"/>
</dbReference>
<evidence type="ECO:0000256" key="2">
    <source>
        <dbReference type="ARBA" id="ARBA00022598"/>
    </source>
</evidence>
<evidence type="ECO:0000313" key="5">
    <source>
        <dbReference type="EMBL" id="SDO57409.1"/>
    </source>
</evidence>
<dbReference type="Gene3D" id="3.40.50.12780">
    <property type="entry name" value="N-terminal domain of ligase-like"/>
    <property type="match status" value="1"/>
</dbReference>
<proteinExistence type="inferred from homology"/>
<accession>A0A1H0KNA5</accession>
<evidence type="ECO:0000256" key="1">
    <source>
        <dbReference type="ARBA" id="ARBA00006432"/>
    </source>
</evidence>
<gene>
    <name evidence="5" type="ORF">SAMN05421820_116106</name>
</gene>
<dbReference type="OrthoDB" id="9765680at2"/>
<dbReference type="Gene3D" id="3.30.300.30">
    <property type="match status" value="1"/>
</dbReference>
<keyword evidence="2 5" id="KW-0436">Ligase</keyword>
<dbReference type="InterPro" id="IPR042099">
    <property type="entry name" value="ANL_N_sf"/>
</dbReference>
<dbReference type="PANTHER" id="PTHR43201:SF5">
    <property type="entry name" value="MEDIUM-CHAIN ACYL-COA LIGASE ACSF2, MITOCHONDRIAL"/>
    <property type="match status" value="1"/>
</dbReference>
<dbReference type="InterPro" id="IPR045851">
    <property type="entry name" value="AMP-bd_C_sf"/>
</dbReference>
<feature type="domain" description="AMP-dependent synthetase/ligase" evidence="3">
    <location>
        <begin position="44"/>
        <end position="363"/>
    </location>
</feature>
<evidence type="ECO:0000313" key="6">
    <source>
        <dbReference type="Proteomes" id="UP000183200"/>
    </source>
</evidence>
<organism evidence="5 6">
    <name type="scientific">Pedobacter steynii</name>
    <dbReference type="NCBI Taxonomy" id="430522"/>
    <lineage>
        <taxon>Bacteria</taxon>
        <taxon>Pseudomonadati</taxon>
        <taxon>Bacteroidota</taxon>
        <taxon>Sphingobacteriia</taxon>
        <taxon>Sphingobacteriales</taxon>
        <taxon>Sphingobacteriaceae</taxon>
        <taxon>Pedobacter</taxon>
    </lineage>
</organism>
<keyword evidence="6" id="KW-1185">Reference proteome</keyword>
<feature type="domain" description="AMP-binding enzyme C-terminal" evidence="4">
    <location>
        <begin position="416"/>
        <end position="491"/>
    </location>
</feature>